<evidence type="ECO:0000256" key="1">
    <source>
        <dbReference type="SAM" id="SignalP"/>
    </source>
</evidence>
<keyword evidence="1" id="KW-0732">Signal</keyword>
<feature type="chain" id="PRO_5042574862" evidence="1">
    <location>
        <begin position="22"/>
        <end position="106"/>
    </location>
</feature>
<sequence length="106" mass="10973">MPSIIKTALLTLAAMATMAAASPLGTTKPLVVVVTTYVTVTAGAPVITPGPSPTNKYTYGSYDPACYTTTLYGGNEIIHRTVCGPSTTVCSLCRPCQAAYTICSTF</sequence>
<name>A0AAJ0DGF2_9PEZI</name>
<organism evidence="2 3">
    <name type="scientific">Extremus antarcticus</name>
    <dbReference type="NCBI Taxonomy" id="702011"/>
    <lineage>
        <taxon>Eukaryota</taxon>
        <taxon>Fungi</taxon>
        <taxon>Dikarya</taxon>
        <taxon>Ascomycota</taxon>
        <taxon>Pezizomycotina</taxon>
        <taxon>Dothideomycetes</taxon>
        <taxon>Dothideomycetidae</taxon>
        <taxon>Mycosphaerellales</taxon>
        <taxon>Extremaceae</taxon>
        <taxon>Extremus</taxon>
    </lineage>
</organism>
<gene>
    <name evidence="2" type="ORF">LTR09_008920</name>
</gene>
<dbReference type="Proteomes" id="UP001271007">
    <property type="component" value="Unassembled WGS sequence"/>
</dbReference>
<accession>A0AAJ0DGF2</accession>
<evidence type="ECO:0000313" key="3">
    <source>
        <dbReference type="Proteomes" id="UP001271007"/>
    </source>
</evidence>
<reference evidence="2" key="1">
    <citation type="submission" date="2023-04" db="EMBL/GenBank/DDBJ databases">
        <title>Black Yeasts Isolated from many extreme environments.</title>
        <authorList>
            <person name="Coleine C."/>
            <person name="Stajich J.E."/>
            <person name="Selbmann L."/>
        </authorList>
    </citation>
    <scope>NUCLEOTIDE SEQUENCE</scope>
    <source>
        <strain evidence="2">CCFEE 5312</strain>
    </source>
</reference>
<protein>
    <submittedName>
        <fullName evidence="2">Uncharacterized protein</fullName>
    </submittedName>
</protein>
<keyword evidence="3" id="KW-1185">Reference proteome</keyword>
<dbReference type="EMBL" id="JAWDJX010000037">
    <property type="protein sequence ID" value="KAK3049744.1"/>
    <property type="molecule type" value="Genomic_DNA"/>
</dbReference>
<proteinExistence type="predicted"/>
<dbReference type="AlphaFoldDB" id="A0AAJ0DGF2"/>
<feature type="signal peptide" evidence="1">
    <location>
        <begin position="1"/>
        <end position="21"/>
    </location>
</feature>
<comment type="caution">
    <text evidence="2">The sequence shown here is derived from an EMBL/GenBank/DDBJ whole genome shotgun (WGS) entry which is preliminary data.</text>
</comment>
<evidence type="ECO:0000313" key="2">
    <source>
        <dbReference type="EMBL" id="KAK3049744.1"/>
    </source>
</evidence>